<gene>
    <name evidence="2" type="ORF">So717_03120</name>
</gene>
<dbReference type="Proteomes" id="UP000436522">
    <property type="component" value="Unassembled WGS sequence"/>
</dbReference>
<organism evidence="2 3">
    <name type="scientific">Roseobacter cerasinus</name>
    <dbReference type="NCBI Taxonomy" id="2602289"/>
    <lineage>
        <taxon>Bacteria</taxon>
        <taxon>Pseudomonadati</taxon>
        <taxon>Pseudomonadota</taxon>
        <taxon>Alphaproteobacteria</taxon>
        <taxon>Rhodobacterales</taxon>
        <taxon>Roseobacteraceae</taxon>
        <taxon>Roseobacter</taxon>
    </lineage>
</organism>
<proteinExistence type="predicted"/>
<feature type="signal peptide" evidence="1">
    <location>
        <begin position="1"/>
        <end position="22"/>
    </location>
</feature>
<sequence length="149" mass="16313">MIDVSGRLMGAMVLSAPLAACAAPMAVGVASELERNRLEALDRSTLVYARDAGIAAFMVGRCSGAGIGFSLGTSREMNLRFFDEWERRGYTADEINAAAARISEGDIEKFRQSYFGMRGVDPTDTRAICDLARSEMDQRTTLGRMMREI</sequence>
<comment type="caution">
    <text evidence="2">The sequence shown here is derived from an EMBL/GenBank/DDBJ whole genome shotgun (WGS) entry which is preliminary data.</text>
</comment>
<dbReference type="AlphaFoldDB" id="A0A640VKE8"/>
<keyword evidence="3" id="KW-1185">Reference proteome</keyword>
<dbReference type="RefSeq" id="WP_159974452.1">
    <property type="nucleotide sequence ID" value="NZ_BLIV01000001.1"/>
</dbReference>
<keyword evidence="1" id="KW-0732">Signal</keyword>
<evidence type="ECO:0000313" key="2">
    <source>
        <dbReference type="EMBL" id="GFE48559.1"/>
    </source>
</evidence>
<evidence type="ECO:0008006" key="4">
    <source>
        <dbReference type="Google" id="ProtNLM"/>
    </source>
</evidence>
<accession>A0A640VKE8</accession>
<evidence type="ECO:0000256" key="1">
    <source>
        <dbReference type="SAM" id="SignalP"/>
    </source>
</evidence>
<evidence type="ECO:0000313" key="3">
    <source>
        <dbReference type="Proteomes" id="UP000436522"/>
    </source>
</evidence>
<name>A0A640VKE8_9RHOB</name>
<feature type="chain" id="PRO_5024841053" description="Lipoprotein" evidence="1">
    <location>
        <begin position="23"/>
        <end position="149"/>
    </location>
</feature>
<dbReference type="InterPro" id="IPR020349">
    <property type="entry name" value="Uncharacterised_14.7kDa"/>
</dbReference>
<protein>
    <recommendedName>
        <fullName evidence="4">Lipoprotein</fullName>
    </recommendedName>
</protein>
<reference evidence="2 3" key="1">
    <citation type="submission" date="2019-12" db="EMBL/GenBank/DDBJ databases">
        <title>Roseobacter cerasinus sp. nov., isolated from seawater around aquaculture.</title>
        <authorList>
            <person name="Muramatsu S."/>
            <person name="Takabe Y."/>
            <person name="Mori K."/>
            <person name="Takaichi S."/>
            <person name="Hanada S."/>
        </authorList>
    </citation>
    <scope>NUCLEOTIDE SEQUENCE [LARGE SCALE GENOMIC DNA]</scope>
    <source>
        <strain evidence="2 3">AI77</strain>
    </source>
</reference>
<dbReference type="Pfam" id="PF17267">
    <property type="entry name" value="DUF5333"/>
    <property type="match status" value="1"/>
</dbReference>
<dbReference type="EMBL" id="BLIV01000001">
    <property type="protein sequence ID" value="GFE48559.1"/>
    <property type="molecule type" value="Genomic_DNA"/>
</dbReference>